<dbReference type="RefSeq" id="WP_168881528.1">
    <property type="nucleotide sequence ID" value="NZ_JABAIL010000002.1"/>
</dbReference>
<keyword evidence="3" id="KW-1185">Reference proteome</keyword>
<evidence type="ECO:0000259" key="1">
    <source>
        <dbReference type="Pfam" id="PF13192"/>
    </source>
</evidence>
<dbReference type="AlphaFoldDB" id="A0A7X8XUZ1"/>
<name>A0A7X8XUZ1_9BACT</name>
<dbReference type="EMBL" id="JABAIL010000002">
    <property type="protein sequence ID" value="NLR90813.1"/>
    <property type="molecule type" value="Genomic_DNA"/>
</dbReference>
<dbReference type="Pfam" id="PF13192">
    <property type="entry name" value="Thioredoxin_3"/>
    <property type="match status" value="1"/>
</dbReference>
<accession>A0A7X8XUZ1</accession>
<evidence type="ECO:0000313" key="2">
    <source>
        <dbReference type="EMBL" id="NLR90813.1"/>
    </source>
</evidence>
<feature type="domain" description="Thioredoxin-like fold" evidence="1">
    <location>
        <begin position="5"/>
        <end position="78"/>
    </location>
</feature>
<dbReference type="SUPFAM" id="SSF52833">
    <property type="entry name" value="Thioredoxin-like"/>
    <property type="match status" value="1"/>
</dbReference>
<protein>
    <submittedName>
        <fullName evidence="2">Thioredoxin family protein</fullName>
    </submittedName>
</protein>
<dbReference type="InterPro" id="IPR036249">
    <property type="entry name" value="Thioredoxin-like_sf"/>
</dbReference>
<sequence>MEKIIKILHQDCCMINPIIKKRVEKVAEKNNIAVQVEDLRELEQVMMYGTSEFPAVVVNDKVYSYKKHHSDEELLKILNA</sequence>
<dbReference type="Gene3D" id="3.40.30.10">
    <property type="entry name" value="Glutaredoxin"/>
    <property type="match status" value="1"/>
</dbReference>
<comment type="caution">
    <text evidence="2">The sequence shown here is derived from an EMBL/GenBank/DDBJ whole genome shotgun (WGS) entry which is preliminary data.</text>
</comment>
<gene>
    <name evidence="2" type="ORF">HGP29_06330</name>
</gene>
<organism evidence="2 3">
    <name type="scientific">Flammeovirga agarivorans</name>
    <dbReference type="NCBI Taxonomy" id="2726742"/>
    <lineage>
        <taxon>Bacteria</taxon>
        <taxon>Pseudomonadati</taxon>
        <taxon>Bacteroidota</taxon>
        <taxon>Cytophagia</taxon>
        <taxon>Cytophagales</taxon>
        <taxon>Flammeovirgaceae</taxon>
        <taxon>Flammeovirga</taxon>
    </lineage>
</organism>
<evidence type="ECO:0000313" key="3">
    <source>
        <dbReference type="Proteomes" id="UP000585050"/>
    </source>
</evidence>
<proteinExistence type="predicted"/>
<reference evidence="2 3" key="1">
    <citation type="submission" date="2020-04" db="EMBL/GenBank/DDBJ databases">
        <title>Flammeovirga sp. SR4, a novel species isolated from seawater.</title>
        <authorList>
            <person name="Wang X."/>
        </authorList>
    </citation>
    <scope>NUCLEOTIDE SEQUENCE [LARGE SCALE GENOMIC DNA]</scope>
    <source>
        <strain evidence="2 3">SR4</strain>
    </source>
</reference>
<dbReference type="Proteomes" id="UP000585050">
    <property type="component" value="Unassembled WGS sequence"/>
</dbReference>
<dbReference type="InterPro" id="IPR012336">
    <property type="entry name" value="Thioredoxin-like_fold"/>
</dbReference>